<dbReference type="PANTHER" id="PTHR42709">
    <property type="entry name" value="ALKALINE PHOSPHATASE LIKE PROTEIN"/>
    <property type="match status" value="1"/>
</dbReference>
<keyword evidence="1" id="KW-0472">Membrane</keyword>
<reference evidence="4" key="1">
    <citation type="submission" date="2016-10" db="EMBL/GenBank/DDBJ databases">
        <authorList>
            <person name="Varghese N."/>
            <person name="Submissions S."/>
        </authorList>
    </citation>
    <scope>NUCLEOTIDE SEQUENCE [LARGE SCALE GENOMIC DNA]</scope>
    <source>
        <strain evidence="4">DSM 7165</strain>
    </source>
</reference>
<organism evidence="3 4">
    <name type="scientific">Allopseudospirillum japonicum</name>
    <dbReference type="NCBI Taxonomy" id="64971"/>
    <lineage>
        <taxon>Bacteria</taxon>
        <taxon>Pseudomonadati</taxon>
        <taxon>Pseudomonadota</taxon>
        <taxon>Gammaproteobacteria</taxon>
        <taxon>Oceanospirillales</taxon>
        <taxon>Oceanospirillaceae</taxon>
        <taxon>Allopseudospirillum</taxon>
    </lineage>
</organism>
<dbReference type="GO" id="GO:0005886">
    <property type="term" value="C:plasma membrane"/>
    <property type="evidence" value="ECO:0007669"/>
    <property type="project" value="UniProtKB-ARBA"/>
</dbReference>
<dbReference type="Proteomes" id="UP000242999">
    <property type="component" value="Unassembled WGS sequence"/>
</dbReference>
<evidence type="ECO:0000259" key="2">
    <source>
        <dbReference type="Pfam" id="PF09335"/>
    </source>
</evidence>
<feature type="transmembrane region" description="Helical" evidence="1">
    <location>
        <begin position="44"/>
        <end position="65"/>
    </location>
</feature>
<gene>
    <name evidence="3" type="ORF">SAMN05421831_102197</name>
</gene>
<evidence type="ECO:0000256" key="1">
    <source>
        <dbReference type="SAM" id="Phobius"/>
    </source>
</evidence>
<dbReference type="PANTHER" id="PTHR42709:SF4">
    <property type="entry name" value="INNER MEMBRANE PROTEIN YQAA"/>
    <property type="match status" value="1"/>
</dbReference>
<dbReference type="STRING" id="64971.SAMN05421831_102197"/>
<dbReference type="InterPro" id="IPR051311">
    <property type="entry name" value="DedA_domain"/>
</dbReference>
<accession>A0A1H6QTI8</accession>
<dbReference type="EMBL" id="FNYH01000002">
    <property type="protein sequence ID" value="SEI47011.1"/>
    <property type="molecule type" value="Genomic_DNA"/>
</dbReference>
<dbReference type="InterPro" id="IPR032816">
    <property type="entry name" value="VTT_dom"/>
</dbReference>
<keyword evidence="1" id="KW-0812">Transmembrane</keyword>
<feature type="transmembrane region" description="Helical" evidence="1">
    <location>
        <begin position="123"/>
        <end position="145"/>
    </location>
</feature>
<name>A0A1H6QTI8_9GAMM</name>
<keyword evidence="4" id="KW-1185">Reference proteome</keyword>
<dbReference type="AlphaFoldDB" id="A0A1H6QTI8"/>
<keyword evidence="1" id="KW-1133">Transmembrane helix</keyword>
<feature type="domain" description="VTT" evidence="2">
    <location>
        <begin position="40"/>
        <end position="145"/>
    </location>
</feature>
<dbReference type="RefSeq" id="WP_245710404.1">
    <property type="nucleotide sequence ID" value="NZ_FNYH01000002.1"/>
</dbReference>
<protein>
    <submittedName>
        <fullName evidence="3">Membrane protein YqaA, SNARE-associated domain</fullName>
    </submittedName>
</protein>
<evidence type="ECO:0000313" key="3">
    <source>
        <dbReference type="EMBL" id="SEI47011.1"/>
    </source>
</evidence>
<feature type="transmembrane region" description="Helical" evidence="1">
    <location>
        <begin position="95"/>
        <end position="117"/>
    </location>
</feature>
<proteinExistence type="predicted"/>
<dbReference type="Pfam" id="PF09335">
    <property type="entry name" value="VTT_dom"/>
    <property type="match status" value="1"/>
</dbReference>
<sequence length="149" mass="16596">MLTLMMVALVAFLSATLLPLGSEALVLSYSCQPPSLSLHITANLWMLGLAATLGNTLGACVNWWLGRYLLVYQHKSWFPVKEAGLQKAQKHFQRYGYWSLLFTWLPLIGDPITFIAGLMRVPFLLFTLLTAVGKGTRYAVLIYAANQLC</sequence>
<evidence type="ECO:0000313" key="4">
    <source>
        <dbReference type="Proteomes" id="UP000242999"/>
    </source>
</evidence>